<accession>A0A6I6L4T1</accession>
<keyword evidence="3" id="KW-1185">Reference proteome</keyword>
<protein>
    <recommendedName>
        <fullName evidence="1">Linalool dehydratase/isomerase domain-containing protein</fullName>
    </recommendedName>
</protein>
<proteinExistence type="predicted"/>
<dbReference type="Proteomes" id="UP000428803">
    <property type="component" value="Chromosome"/>
</dbReference>
<dbReference type="InterPro" id="IPR041411">
    <property type="entry name" value="Ldi"/>
</dbReference>
<evidence type="ECO:0000313" key="3">
    <source>
        <dbReference type="Proteomes" id="UP000428803"/>
    </source>
</evidence>
<gene>
    <name evidence="2" type="ORF">EUU25_08740</name>
</gene>
<evidence type="ECO:0000313" key="2">
    <source>
        <dbReference type="EMBL" id="QGY80699.1"/>
    </source>
</evidence>
<dbReference type="AlphaFoldDB" id="A0A6I6L4T1"/>
<sequence length="383" mass="44144">MTDQTYDYHGIAADVFSQRSAGRLCDFSEMIWNFHRDRIDATFEGGWDNATFPWDRNMHGWWKYPLAFATYSIPSVIMVEPTRYAEAVSCLKKSILLFKDTPLWQDWVKYGHGPDPICCRNIMYKAHLQVMYGLYQLITGSTEFEPEYNQLTDIIIRELIENRQNEGFDGIVCEDDQYFPVCNSQIVIGMTVHDMVFGTKYYDEYGKRVSDFIATKISDPATKMILYKYHPSHDQAEAYLSGACNTWGLTQLHYTNPTDMQTGYENFKRLLVAQQLDGALYLKECVHASDPAMGLEESFGLLYALGLAREYQDPDLWAGFMKYLGQTSGLAYVDGRVRLVKATNGEEHHANSYILWGALHESWDQVFQYDWASLRDEQGARLS</sequence>
<dbReference type="OrthoDB" id="7592326at2"/>
<reference evidence="3" key="1">
    <citation type="submission" date="2019-01" db="EMBL/GenBank/DDBJ databases">
        <title>Sphingorhabdus lacus sp.nov., isolated from an oligotrophic freshwater lake.</title>
        <authorList>
            <person name="Park M."/>
        </authorList>
    </citation>
    <scope>NUCLEOTIDE SEQUENCE [LARGE SCALE GENOMIC DNA]</scope>
    <source>
        <strain evidence="3">IMCC1753</strain>
    </source>
</reference>
<name>A0A6I6L4T1_9SPHN</name>
<feature type="domain" description="Linalool dehydratase/isomerase" evidence="1">
    <location>
        <begin position="106"/>
        <end position="339"/>
    </location>
</feature>
<evidence type="ECO:0000259" key="1">
    <source>
        <dbReference type="Pfam" id="PF18566"/>
    </source>
</evidence>
<organism evidence="2 3">
    <name type="scientific">Sphingorhabdus lacus</name>
    <dbReference type="NCBI Taxonomy" id="392610"/>
    <lineage>
        <taxon>Bacteria</taxon>
        <taxon>Pseudomonadati</taxon>
        <taxon>Pseudomonadota</taxon>
        <taxon>Alphaproteobacteria</taxon>
        <taxon>Sphingomonadales</taxon>
        <taxon>Sphingomonadaceae</taxon>
        <taxon>Sphingorhabdus</taxon>
    </lineage>
</organism>
<dbReference type="RefSeq" id="WP_158900170.1">
    <property type="nucleotide sequence ID" value="NZ_CP035733.1"/>
</dbReference>
<dbReference type="KEGG" id="slaa:EUU25_08740"/>
<dbReference type="Pfam" id="PF18566">
    <property type="entry name" value="Ldi"/>
    <property type="match status" value="1"/>
</dbReference>
<dbReference type="EMBL" id="CP035733">
    <property type="protein sequence ID" value="QGY80699.1"/>
    <property type="molecule type" value="Genomic_DNA"/>
</dbReference>